<evidence type="ECO:0000256" key="1">
    <source>
        <dbReference type="SAM" id="MobiDB-lite"/>
    </source>
</evidence>
<feature type="compositionally biased region" description="Basic residues" evidence="1">
    <location>
        <begin position="1"/>
        <end position="15"/>
    </location>
</feature>
<comment type="caution">
    <text evidence="2">The sequence shown here is derived from an EMBL/GenBank/DDBJ whole genome shotgun (WGS) entry which is preliminary data.</text>
</comment>
<name>A0AAN9I813_CROPI</name>
<reference evidence="2 3" key="1">
    <citation type="submission" date="2024-01" db="EMBL/GenBank/DDBJ databases">
        <title>The genomes of 5 underutilized Papilionoideae crops provide insights into root nodulation and disease resistanc.</title>
        <authorList>
            <person name="Yuan L."/>
        </authorList>
    </citation>
    <scope>NUCLEOTIDE SEQUENCE [LARGE SCALE GENOMIC DNA]</scope>
    <source>
        <strain evidence="2">ZHUSHIDOU_FW_LH</strain>
        <tissue evidence="2">Leaf</tissue>
    </source>
</reference>
<proteinExistence type="predicted"/>
<evidence type="ECO:0000313" key="3">
    <source>
        <dbReference type="Proteomes" id="UP001372338"/>
    </source>
</evidence>
<dbReference type="Proteomes" id="UP001372338">
    <property type="component" value="Unassembled WGS sequence"/>
</dbReference>
<sequence>MMMRMKNTHRERGRRRKEEAAEAGSRFARSPIATAEQVRDGEVRGLVRIHRKGTQHMKEAKAWWSSLRSPVARATNQRLISSTVRMELGNNILIAAAQQ</sequence>
<gene>
    <name evidence="2" type="ORF">RIF29_21042</name>
</gene>
<evidence type="ECO:0000313" key="2">
    <source>
        <dbReference type="EMBL" id="KAK7268344.1"/>
    </source>
</evidence>
<dbReference type="AlphaFoldDB" id="A0AAN9I813"/>
<keyword evidence="3" id="KW-1185">Reference proteome</keyword>
<accession>A0AAN9I813</accession>
<dbReference type="EMBL" id="JAYWIO010000004">
    <property type="protein sequence ID" value="KAK7268344.1"/>
    <property type="molecule type" value="Genomic_DNA"/>
</dbReference>
<organism evidence="2 3">
    <name type="scientific">Crotalaria pallida</name>
    <name type="common">Smooth rattlebox</name>
    <name type="synonym">Crotalaria striata</name>
    <dbReference type="NCBI Taxonomy" id="3830"/>
    <lineage>
        <taxon>Eukaryota</taxon>
        <taxon>Viridiplantae</taxon>
        <taxon>Streptophyta</taxon>
        <taxon>Embryophyta</taxon>
        <taxon>Tracheophyta</taxon>
        <taxon>Spermatophyta</taxon>
        <taxon>Magnoliopsida</taxon>
        <taxon>eudicotyledons</taxon>
        <taxon>Gunneridae</taxon>
        <taxon>Pentapetalae</taxon>
        <taxon>rosids</taxon>
        <taxon>fabids</taxon>
        <taxon>Fabales</taxon>
        <taxon>Fabaceae</taxon>
        <taxon>Papilionoideae</taxon>
        <taxon>50 kb inversion clade</taxon>
        <taxon>genistoids sensu lato</taxon>
        <taxon>core genistoids</taxon>
        <taxon>Crotalarieae</taxon>
        <taxon>Crotalaria</taxon>
    </lineage>
</organism>
<feature type="region of interest" description="Disordered" evidence="1">
    <location>
        <begin position="1"/>
        <end position="34"/>
    </location>
</feature>
<protein>
    <submittedName>
        <fullName evidence="2">Uncharacterized protein</fullName>
    </submittedName>
</protein>